<dbReference type="InterPro" id="IPR027417">
    <property type="entry name" value="P-loop_NTPase"/>
</dbReference>
<keyword evidence="2" id="KW-0067">ATP-binding</keyword>
<dbReference type="GO" id="GO:0032153">
    <property type="term" value="C:cell division site"/>
    <property type="evidence" value="ECO:0007669"/>
    <property type="project" value="TreeGrafter"/>
</dbReference>
<protein>
    <submittedName>
        <fullName evidence="3">ATPase, AFG1 family</fullName>
    </submittedName>
</protein>
<name>A0A3B0WBK7_9ZZZZ</name>
<dbReference type="GO" id="GO:0005737">
    <property type="term" value="C:cytoplasm"/>
    <property type="evidence" value="ECO:0007669"/>
    <property type="project" value="TreeGrafter"/>
</dbReference>
<dbReference type="GO" id="GO:0051301">
    <property type="term" value="P:cell division"/>
    <property type="evidence" value="ECO:0007669"/>
    <property type="project" value="TreeGrafter"/>
</dbReference>
<dbReference type="Gene3D" id="3.40.50.300">
    <property type="entry name" value="P-loop containing nucleotide triphosphate hydrolases"/>
    <property type="match status" value="1"/>
</dbReference>
<dbReference type="AlphaFoldDB" id="A0A3B0WBK7"/>
<dbReference type="PANTHER" id="PTHR12169:SF6">
    <property type="entry name" value="AFG1-LIKE ATPASE"/>
    <property type="match status" value="1"/>
</dbReference>
<gene>
    <name evidence="3" type="ORF">MNBD_GAMMA05-492</name>
</gene>
<evidence type="ECO:0000313" key="3">
    <source>
        <dbReference type="EMBL" id="VAW52681.1"/>
    </source>
</evidence>
<reference evidence="3" key="1">
    <citation type="submission" date="2018-06" db="EMBL/GenBank/DDBJ databases">
        <authorList>
            <person name="Zhirakovskaya E."/>
        </authorList>
    </citation>
    <scope>NUCLEOTIDE SEQUENCE</scope>
</reference>
<proteinExistence type="predicted"/>
<evidence type="ECO:0000256" key="2">
    <source>
        <dbReference type="ARBA" id="ARBA00022840"/>
    </source>
</evidence>
<evidence type="ECO:0000256" key="1">
    <source>
        <dbReference type="ARBA" id="ARBA00022741"/>
    </source>
</evidence>
<dbReference type="GO" id="GO:0016887">
    <property type="term" value="F:ATP hydrolysis activity"/>
    <property type="evidence" value="ECO:0007669"/>
    <property type="project" value="InterPro"/>
</dbReference>
<dbReference type="NCBIfam" id="NF040713">
    <property type="entry name" value="ZapE"/>
    <property type="match status" value="1"/>
</dbReference>
<dbReference type="Pfam" id="PF03969">
    <property type="entry name" value="AFG1_ATPase"/>
    <property type="match status" value="1"/>
</dbReference>
<keyword evidence="1" id="KW-0547">Nucleotide-binding</keyword>
<dbReference type="GO" id="GO:0005524">
    <property type="term" value="F:ATP binding"/>
    <property type="evidence" value="ECO:0007669"/>
    <property type="project" value="UniProtKB-KW"/>
</dbReference>
<accession>A0A3B0WBK7</accession>
<organism evidence="3">
    <name type="scientific">hydrothermal vent metagenome</name>
    <dbReference type="NCBI Taxonomy" id="652676"/>
    <lineage>
        <taxon>unclassified sequences</taxon>
        <taxon>metagenomes</taxon>
        <taxon>ecological metagenomes</taxon>
    </lineage>
</organism>
<dbReference type="InterPro" id="IPR005654">
    <property type="entry name" value="ATPase_AFG1-like"/>
</dbReference>
<sequence length="370" mass="43274">MSLTELYKKALLQPDRIHDAAQEQAIIKLEALSLALTTNKKNALFETLKQLSPFKSHRPQPIKGLYFWGGVGRGKTWLMNLFYEELDINDKYRVHFHHFMLDIHGQLGELSKQRNKRKNPLQQIAKDLAKKYRLLCIDEFIVTNITDAMILSELLHALFKYQVCLVATSNRVPDDLYLNGLQRERFLPAIELIKLHTEVFNLDGGIDHRISLLEQNDVYYTPVTDQTYAQIHLRMQELSITTMIENKTLSILNREIKTIYSSEEIVWFDFDVICTTPRAAQDYIELAQQFNTVIVSNVPILDEYSDDKARRFIYLIDELYDRNVKLITSAAAEPEKLYQGNMLEFAFHRTSSRLIEMRSHQYLNQTHKPF</sequence>
<dbReference type="SUPFAM" id="SSF52540">
    <property type="entry name" value="P-loop containing nucleoside triphosphate hydrolases"/>
    <property type="match status" value="1"/>
</dbReference>
<dbReference type="EMBL" id="UOFE01000030">
    <property type="protein sequence ID" value="VAW52681.1"/>
    <property type="molecule type" value="Genomic_DNA"/>
</dbReference>
<dbReference type="PANTHER" id="PTHR12169">
    <property type="entry name" value="ATPASE N2B"/>
    <property type="match status" value="1"/>
</dbReference>